<dbReference type="RefSeq" id="WP_145283470.1">
    <property type="nucleotide sequence ID" value="NZ_CP036318.1"/>
</dbReference>
<evidence type="ECO:0000313" key="3">
    <source>
        <dbReference type="Proteomes" id="UP000316770"/>
    </source>
</evidence>
<dbReference type="SMART" id="SM00240">
    <property type="entry name" value="FHA"/>
    <property type="match status" value="1"/>
</dbReference>
<evidence type="ECO:0000259" key="1">
    <source>
        <dbReference type="PROSITE" id="PS50006"/>
    </source>
</evidence>
<dbReference type="Pfam" id="PF00498">
    <property type="entry name" value="FHA"/>
    <property type="match status" value="1"/>
</dbReference>
<proteinExistence type="predicted"/>
<dbReference type="AlphaFoldDB" id="A0A518IR75"/>
<dbReference type="SUPFAM" id="SSF49879">
    <property type="entry name" value="SMAD/FHA domain"/>
    <property type="match status" value="1"/>
</dbReference>
<dbReference type="PROSITE" id="PS50006">
    <property type="entry name" value="FHA_DOMAIN"/>
    <property type="match status" value="1"/>
</dbReference>
<dbReference type="InterPro" id="IPR008984">
    <property type="entry name" value="SMAD_FHA_dom_sf"/>
</dbReference>
<dbReference type="Proteomes" id="UP000316770">
    <property type="component" value="Chromosome"/>
</dbReference>
<organism evidence="2 3">
    <name type="scientific">Rosistilla oblonga</name>
    <dbReference type="NCBI Taxonomy" id="2527990"/>
    <lineage>
        <taxon>Bacteria</taxon>
        <taxon>Pseudomonadati</taxon>
        <taxon>Planctomycetota</taxon>
        <taxon>Planctomycetia</taxon>
        <taxon>Pirellulales</taxon>
        <taxon>Pirellulaceae</taxon>
        <taxon>Rosistilla</taxon>
    </lineage>
</organism>
<reference evidence="2 3" key="1">
    <citation type="submission" date="2019-02" db="EMBL/GenBank/DDBJ databases">
        <title>Deep-cultivation of Planctomycetes and their phenomic and genomic characterization uncovers novel biology.</title>
        <authorList>
            <person name="Wiegand S."/>
            <person name="Jogler M."/>
            <person name="Boedeker C."/>
            <person name="Pinto D."/>
            <person name="Vollmers J."/>
            <person name="Rivas-Marin E."/>
            <person name="Kohn T."/>
            <person name="Peeters S.H."/>
            <person name="Heuer A."/>
            <person name="Rast P."/>
            <person name="Oberbeckmann S."/>
            <person name="Bunk B."/>
            <person name="Jeske O."/>
            <person name="Meyerdierks A."/>
            <person name="Storesund J.E."/>
            <person name="Kallscheuer N."/>
            <person name="Luecker S."/>
            <person name="Lage O.M."/>
            <person name="Pohl T."/>
            <person name="Merkel B.J."/>
            <person name="Hornburger P."/>
            <person name="Mueller R.-W."/>
            <person name="Bruemmer F."/>
            <person name="Labrenz M."/>
            <person name="Spormann A.M."/>
            <person name="Op den Camp H."/>
            <person name="Overmann J."/>
            <person name="Amann R."/>
            <person name="Jetten M.S.M."/>
            <person name="Mascher T."/>
            <person name="Medema M.H."/>
            <person name="Devos D.P."/>
            <person name="Kaster A.-K."/>
            <person name="Ovreas L."/>
            <person name="Rohde M."/>
            <person name="Galperin M.Y."/>
            <person name="Jogler C."/>
        </authorList>
    </citation>
    <scope>NUCLEOTIDE SEQUENCE [LARGE SCALE GENOMIC DNA]</scope>
    <source>
        <strain evidence="2 3">Mal33</strain>
    </source>
</reference>
<keyword evidence="3" id="KW-1185">Reference proteome</keyword>
<accession>A0A518IR75</accession>
<evidence type="ECO:0000313" key="2">
    <source>
        <dbReference type="EMBL" id="QDV55591.1"/>
    </source>
</evidence>
<name>A0A518IR75_9BACT</name>
<dbReference type="CDD" id="cd00060">
    <property type="entry name" value="FHA"/>
    <property type="match status" value="1"/>
</dbReference>
<gene>
    <name evidence="2" type="primary">fhaA</name>
    <name evidence="2" type="ORF">Mal33_15680</name>
</gene>
<dbReference type="InterPro" id="IPR000253">
    <property type="entry name" value="FHA_dom"/>
</dbReference>
<dbReference type="PANTHER" id="PTHR23308">
    <property type="entry name" value="NUCLEAR INHIBITOR OF PROTEIN PHOSPHATASE-1"/>
    <property type="match status" value="1"/>
</dbReference>
<dbReference type="EMBL" id="CP036318">
    <property type="protein sequence ID" value="QDV55591.1"/>
    <property type="molecule type" value="Genomic_DNA"/>
</dbReference>
<protein>
    <submittedName>
        <fullName evidence="2">FHA domain-containing protein FhaA</fullName>
    </submittedName>
</protein>
<sequence>MTEVTLTVLHGSDRGKVFRDIAPPVTIGREEGNTIQLNDERISRCHLKIQYDNERLVLTDLDSTNGTKVNGQESHLRILRHGDLVSVGRSMLLVGTEEQIAARVAALQAASDKNIGATMTQDLSAGEGSSALDFEVGERNTDRESAGTLGMIETPEIPDRLSPSQAAQMCEVLEFLHQRLQKLIDHAQIDERTQEVVIDYAAWQRMIDLQSKIGTMIRKAADPDWMD</sequence>
<feature type="domain" description="FHA" evidence="1">
    <location>
        <begin position="25"/>
        <end position="74"/>
    </location>
</feature>
<dbReference type="InterPro" id="IPR050923">
    <property type="entry name" value="Cell_Proc_Reg/RNA_Proc"/>
</dbReference>
<dbReference type="Gene3D" id="2.60.200.20">
    <property type="match status" value="1"/>
</dbReference>